<organism evidence="1 2">
    <name type="scientific">Pseudonocardia kunmingensis</name>
    <dbReference type="NCBI Taxonomy" id="630975"/>
    <lineage>
        <taxon>Bacteria</taxon>
        <taxon>Bacillati</taxon>
        <taxon>Actinomycetota</taxon>
        <taxon>Actinomycetes</taxon>
        <taxon>Pseudonocardiales</taxon>
        <taxon>Pseudonocardiaceae</taxon>
        <taxon>Pseudonocardia</taxon>
    </lineage>
</organism>
<dbReference type="InterPro" id="IPR044855">
    <property type="entry name" value="CoA-Trfase_III_dom3_sf"/>
</dbReference>
<dbReference type="Gene3D" id="3.30.1540.10">
    <property type="entry name" value="formyl-coa transferase, domain 3"/>
    <property type="match status" value="1"/>
</dbReference>
<dbReference type="OrthoDB" id="9797653at2"/>
<keyword evidence="2" id="KW-1185">Reference proteome</keyword>
<keyword evidence="1" id="KW-0808">Transferase</keyword>
<dbReference type="Proteomes" id="UP000315677">
    <property type="component" value="Unassembled WGS sequence"/>
</dbReference>
<dbReference type="Pfam" id="PF02515">
    <property type="entry name" value="CoA_transf_3"/>
    <property type="match status" value="2"/>
</dbReference>
<dbReference type="SUPFAM" id="SSF89796">
    <property type="entry name" value="CoA-transferase family III (CaiB/BaiF)"/>
    <property type="match status" value="2"/>
</dbReference>
<dbReference type="InterPro" id="IPR050509">
    <property type="entry name" value="CoA-transferase_III"/>
</dbReference>
<dbReference type="RefSeq" id="WP_142055147.1">
    <property type="nucleotide sequence ID" value="NZ_VFPA01000002.1"/>
</dbReference>
<dbReference type="InterPro" id="IPR023606">
    <property type="entry name" value="CoA-Trfase_III_dom_1_sf"/>
</dbReference>
<reference evidence="1 2" key="1">
    <citation type="submission" date="2019-06" db="EMBL/GenBank/DDBJ databases">
        <title>Sequencing the genomes of 1000 actinobacteria strains.</title>
        <authorList>
            <person name="Klenk H.-P."/>
        </authorList>
    </citation>
    <scope>NUCLEOTIDE SEQUENCE [LARGE SCALE GENOMIC DNA]</scope>
    <source>
        <strain evidence="1 2">DSM 45301</strain>
    </source>
</reference>
<dbReference type="PANTHER" id="PTHR48228:SF5">
    <property type="entry name" value="ALPHA-METHYLACYL-COA RACEMASE"/>
    <property type="match status" value="1"/>
</dbReference>
<protein>
    <submittedName>
        <fullName evidence="1">Crotonobetainyl-CoA:carnitine CoA-transferase CaiB-like acyl-CoA transferase</fullName>
    </submittedName>
</protein>
<proteinExistence type="predicted"/>
<evidence type="ECO:0000313" key="2">
    <source>
        <dbReference type="Proteomes" id="UP000315677"/>
    </source>
</evidence>
<sequence>MVSADGNTTSTALEGLRVLDLTGGQAGALTTMVLCDNGAEVVKVEPPGGDRLRRLPAYVMWHRGKLGVVADLATEAGRDRVRELAIGADVMVQDWRPGVARRHGLAHPQLAPANDRLVTCAITGFGPRGPWARLKGYEGVVAAKSGVFSTPSGSLDTGARPRFSPIAAGSFGAAMGALQGILAALYARGADGPGQLVEASLLQGLTSYDLYPWLEPLVPPERLVRERPAGMGSTIYPPISGIVAFTKDGRCIQFGNFLPHQLAAFLRATDLTDWYRENAGGPTEVVQAYARQRITERTWDEWQAAFDAEPDIAGEPYRTAEEATRHPQLVHNGQVVDIDDPRWGPTTQIGPLVTLESTPADIGEPAPAIGQHDRTAYFPRRDRPRATRQLSGAPLAGVTIVELAWFYAAPFGLALLADLGARVIKVENLAGDPHRSQSGVREFAGVKGLQGKESLAVDTRTAEGKEILHRLLRRADMVMRNFREEASVRTEVDAASLLAVNPDLFYLYAAAYGSSGPSAMRPAYAPTIGVGVGHQALQLGWEHAFDDVTAMDPDEAVQLGELTQQRQAHSLVNADSGAALGVGTAMLLGLLATQRTGTGQAGQTSMLGTNAYTVSEAFFVAADAPRHPRADPDAYGLGALYRLYPAATGWVFLAVTDDEEWGGLAATVRDAGGPDLDSDPRFRSAAHRESHDTALAAVLAATIAGRTAAEWEALSTAHDVACVEVNDQPFPVFTTQHPAMVENGFVGEVEHPLFGRHRRHGAIVTMEQPATLGPGCLVGQHTRAILRELGYSESAIDGLRARGVVTWP</sequence>
<dbReference type="EMBL" id="VFPA01000002">
    <property type="protein sequence ID" value="TQM11195.1"/>
    <property type="molecule type" value="Genomic_DNA"/>
</dbReference>
<dbReference type="GO" id="GO:0016740">
    <property type="term" value="F:transferase activity"/>
    <property type="evidence" value="ECO:0007669"/>
    <property type="project" value="UniProtKB-KW"/>
</dbReference>
<comment type="caution">
    <text evidence="1">The sequence shown here is derived from an EMBL/GenBank/DDBJ whole genome shotgun (WGS) entry which is preliminary data.</text>
</comment>
<dbReference type="PANTHER" id="PTHR48228">
    <property type="entry name" value="SUCCINYL-COA--D-CITRAMALATE COA-TRANSFERASE"/>
    <property type="match status" value="1"/>
</dbReference>
<dbReference type="Gene3D" id="3.40.50.10540">
    <property type="entry name" value="Crotonobetainyl-coa:carnitine coa-transferase, domain 1"/>
    <property type="match status" value="3"/>
</dbReference>
<name>A0A543DPI3_9PSEU</name>
<gene>
    <name evidence="1" type="ORF">FB558_3748</name>
</gene>
<dbReference type="AlphaFoldDB" id="A0A543DPI3"/>
<dbReference type="InterPro" id="IPR003673">
    <property type="entry name" value="CoA-Trfase_fam_III"/>
</dbReference>
<accession>A0A543DPI3</accession>
<evidence type="ECO:0000313" key="1">
    <source>
        <dbReference type="EMBL" id="TQM11195.1"/>
    </source>
</evidence>